<dbReference type="Proteomes" id="UP000319514">
    <property type="component" value="Unassembled WGS sequence"/>
</dbReference>
<keyword evidence="3" id="KW-1185">Reference proteome</keyword>
<organism evidence="2 3">
    <name type="scientific">Oryzihumus leptocrescens</name>
    <dbReference type="NCBI Taxonomy" id="297536"/>
    <lineage>
        <taxon>Bacteria</taxon>
        <taxon>Bacillati</taxon>
        <taxon>Actinomycetota</taxon>
        <taxon>Actinomycetes</taxon>
        <taxon>Micrococcales</taxon>
        <taxon>Intrasporangiaceae</taxon>
        <taxon>Oryzihumus</taxon>
    </lineage>
</organism>
<evidence type="ECO:0000256" key="1">
    <source>
        <dbReference type="SAM" id="MobiDB-lite"/>
    </source>
</evidence>
<dbReference type="EMBL" id="VFOQ01000001">
    <property type="protein sequence ID" value="TQL60128.1"/>
    <property type="molecule type" value="Genomic_DNA"/>
</dbReference>
<reference evidence="2 3" key="1">
    <citation type="submission" date="2019-06" db="EMBL/GenBank/DDBJ databases">
        <title>Sequencing the genomes of 1000 actinobacteria strains.</title>
        <authorList>
            <person name="Klenk H.-P."/>
        </authorList>
    </citation>
    <scope>NUCLEOTIDE SEQUENCE [LARGE SCALE GENOMIC DNA]</scope>
    <source>
        <strain evidence="2 3">DSM 18082</strain>
    </source>
</reference>
<sequence length="63" mass="7274">MTMMRRLATRREPSGTQPEVRYDEEQKISFVLQESTWVASYESSAMPDTKKADMETGEDQKGQ</sequence>
<feature type="region of interest" description="Disordered" evidence="1">
    <location>
        <begin position="41"/>
        <end position="63"/>
    </location>
</feature>
<proteinExistence type="predicted"/>
<dbReference type="AlphaFoldDB" id="A0A542ZID6"/>
<evidence type="ECO:0000313" key="3">
    <source>
        <dbReference type="Proteomes" id="UP000319514"/>
    </source>
</evidence>
<name>A0A542ZID6_9MICO</name>
<feature type="region of interest" description="Disordered" evidence="1">
    <location>
        <begin position="1"/>
        <end position="22"/>
    </location>
</feature>
<protein>
    <submittedName>
        <fullName evidence="2">Uncharacterized protein</fullName>
    </submittedName>
</protein>
<feature type="compositionally biased region" description="Basic and acidic residues" evidence="1">
    <location>
        <begin position="48"/>
        <end position="63"/>
    </location>
</feature>
<comment type="caution">
    <text evidence="2">The sequence shown here is derived from an EMBL/GenBank/DDBJ whole genome shotgun (WGS) entry which is preliminary data.</text>
</comment>
<gene>
    <name evidence="2" type="ORF">FB474_1510</name>
</gene>
<evidence type="ECO:0000313" key="2">
    <source>
        <dbReference type="EMBL" id="TQL60128.1"/>
    </source>
</evidence>
<accession>A0A542ZID6</accession>
<dbReference type="RefSeq" id="WP_185746085.1">
    <property type="nucleotide sequence ID" value="NZ_BAAAKX010000005.1"/>
</dbReference>